<dbReference type="PANTHER" id="PTHR43441">
    <property type="entry name" value="RIBOSOMAL-PROTEIN-SERINE ACETYLTRANSFERASE"/>
    <property type="match status" value="1"/>
</dbReference>
<name>Q6MKJ4_BDEBA</name>
<accession>Q6MKJ4</accession>
<dbReference type="InterPro" id="IPR016181">
    <property type="entry name" value="Acyl_CoA_acyltransferase"/>
</dbReference>
<dbReference type="AlphaFoldDB" id="Q6MKJ4"/>
<reference evidence="2 3" key="1">
    <citation type="journal article" date="2004" name="Science">
        <title>A predator unmasked: life cycle of Bdellovibrio bacteriovorus from a genomic perspective.</title>
        <authorList>
            <person name="Rendulic S."/>
            <person name="Jagtap P."/>
            <person name="Rosinus A."/>
            <person name="Eppinger M."/>
            <person name="Baar C."/>
            <person name="Lanz C."/>
            <person name="Keller H."/>
            <person name="Lambert C."/>
            <person name="Evans K.J."/>
            <person name="Goesmann A."/>
            <person name="Meyer F."/>
            <person name="Sockett R.E."/>
            <person name="Schuster S.C."/>
        </authorList>
    </citation>
    <scope>NUCLEOTIDE SEQUENCE [LARGE SCALE GENOMIC DNA]</scope>
    <source>
        <strain evidence="3">ATCC 15356 / DSM 50701 / NCIMB 9529 / HD100</strain>
    </source>
</reference>
<keyword evidence="2" id="KW-0012">Acyltransferase</keyword>
<dbReference type="STRING" id="264462.Bd2395"/>
<proteinExistence type="predicted"/>
<dbReference type="InterPro" id="IPR000182">
    <property type="entry name" value="GNAT_dom"/>
</dbReference>
<dbReference type="PANTHER" id="PTHR43441:SF11">
    <property type="entry name" value="RIBOSOMAL-PROTEIN-SERINE ACETYLTRANSFERASE"/>
    <property type="match status" value="1"/>
</dbReference>
<dbReference type="SUPFAM" id="SSF81301">
    <property type="entry name" value="Nucleotidyltransferase"/>
    <property type="match status" value="1"/>
</dbReference>
<evidence type="ECO:0000313" key="3">
    <source>
        <dbReference type="Proteomes" id="UP000008080"/>
    </source>
</evidence>
<keyword evidence="2" id="KW-0808">Transferase</keyword>
<dbReference type="GO" id="GO:0008999">
    <property type="term" value="F:protein-N-terminal-alanine acetyltransferase activity"/>
    <property type="evidence" value="ECO:0007669"/>
    <property type="project" value="TreeGrafter"/>
</dbReference>
<dbReference type="CDD" id="cd05403">
    <property type="entry name" value="NT_KNTase_like"/>
    <property type="match status" value="1"/>
</dbReference>
<dbReference type="Proteomes" id="UP000008080">
    <property type="component" value="Chromosome"/>
</dbReference>
<dbReference type="HOGENOM" id="CLU_713029_0_0_7"/>
<dbReference type="Gene3D" id="3.40.630.30">
    <property type="match status" value="1"/>
</dbReference>
<feature type="domain" description="N-acetyltransferase" evidence="1">
    <location>
        <begin position="263"/>
        <end position="413"/>
    </location>
</feature>
<sequence length="413" mass="48363">MNPMLQQRPLKVPSIFHLEYTMNKETILHAIYETLTDLPLIYAYVGGSFNTPLRHPDSDVDLFLIWETKPSKTTRKEILNRLETNLKNRVEWTHLDKDGDIMLDAIKIKNHQKVEIYHNSFRAFEYTLNNQELLEGLSFSIYNRLPLISQPTIEKYIESYRKAWIKELRNLHFSIMSAYQNKKANQNTQLEIIKMFSIHKYGAVPSKKHFDRTANEIPDKTLLASSISSWIEKHRQTLNIWGKASPVEMIEVNSTTVLQKQKSDLSLAIFEKVKQQKERLEEFLTWPVHINTLEDQMRFSDKADFQWQEGQAYHFQILENSVFAGAISIHSMNYLNRSFEFGYWVDKAFEGRGLVHQNLQALIAEMANKGWKQAKIRSSQGNIRSQKVAEKLGMNLDSRTEHFNTYSLQLKMS</sequence>
<dbReference type="SUPFAM" id="SSF55729">
    <property type="entry name" value="Acyl-CoA N-acyltransferases (Nat)"/>
    <property type="match status" value="1"/>
</dbReference>
<gene>
    <name evidence="2" type="primary">rimL</name>
    <name evidence="2" type="ordered locus">Bd2395</name>
</gene>
<dbReference type="EMBL" id="BX842652">
    <property type="protein sequence ID" value="CAE80213.1"/>
    <property type="molecule type" value="Genomic_DNA"/>
</dbReference>
<dbReference type="InterPro" id="IPR051908">
    <property type="entry name" value="Ribosomal_N-acetyltransferase"/>
</dbReference>
<dbReference type="GO" id="GO:0005737">
    <property type="term" value="C:cytoplasm"/>
    <property type="evidence" value="ECO:0007669"/>
    <property type="project" value="TreeGrafter"/>
</dbReference>
<dbReference type="InterPro" id="IPR043519">
    <property type="entry name" value="NT_sf"/>
</dbReference>
<keyword evidence="3" id="KW-1185">Reference proteome</keyword>
<evidence type="ECO:0000259" key="1">
    <source>
        <dbReference type="PROSITE" id="PS51186"/>
    </source>
</evidence>
<evidence type="ECO:0000313" key="2">
    <source>
        <dbReference type="EMBL" id="CAE80213.1"/>
    </source>
</evidence>
<dbReference type="GO" id="GO:1990189">
    <property type="term" value="F:protein N-terminal-serine acetyltransferase activity"/>
    <property type="evidence" value="ECO:0007669"/>
    <property type="project" value="TreeGrafter"/>
</dbReference>
<dbReference type="PROSITE" id="PS51186">
    <property type="entry name" value="GNAT"/>
    <property type="match status" value="1"/>
</dbReference>
<dbReference type="Pfam" id="PF13302">
    <property type="entry name" value="Acetyltransf_3"/>
    <property type="match status" value="1"/>
</dbReference>
<dbReference type="KEGG" id="bba:Bd2395"/>
<organism evidence="2 3">
    <name type="scientific">Bdellovibrio bacteriovorus (strain ATCC 15356 / DSM 50701 / NCIMB 9529 / HD100)</name>
    <dbReference type="NCBI Taxonomy" id="264462"/>
    <lineage>
        <taxon>Bacteria</taxon>
        <taxon>Pseudomonadati</taxon>
        <taxon>Bdellovibrionota</taxon>
        <taxon>Bdellovibrionia</taxon>
        <taxon>Bdellovibrionales</taxon>
        <taxon>Pseudobdellovibrionaceae</taxon>
        <taxon>Bdellovibrio</taxon>
    </lineage>
</organism>
<dbReference type="eggNOG" id="COG1670">
    <property type="taxonomic scope" value="Bacteria"/>
</dbReference>
<dbReference type="EC" id="2.3.1.-" evidence="2"/>
<protein>
    <submittedName>
        <fullName evidence="2">Ribosomal-protein-serine acetyltransferase</fullName>
        <ecNumber evidence="2">2.3.1.-</ecNumber>
    </submittedName>
</protein>